<comment type="similarity">
    <text evidence="1">Belongs to the LysR transcriptional regulatory family.</text>
</comment>
<dbReference type="Proteomes" id="UP000315252">
    <property type="component" value="Unassembled WGS sequence"/>
</dbReference>
<dbReference type="InterPro" id="IPR000847">
    <property type="entry name" value="LysR_HTH_N"/>
</dbReference>
<accession>A0A545TB79</accession>
<evidence type="ECO:0000259" key="5">
    <source>
        <dbReference type="PROSITE" id="PS50931"/>
    </source>
</evidence>
<comment type="caution">
    <text evidence="6">The sequence shown here is derived from an EMBL/GenBank/DDBJ whole genome shotgun (WGS) entry which is preliminary data.</text>
</comment>
<sequence length="300" mass="33447">MLDDIALFIHIADRRGLSAAAASLNVPPATVTRRLKKLEERLGCQLILRSARKFRLTSEGEAYYRAYADLVREFEGVASDLEAQRSELKGPLSVLAPTNISVGFLQPMWSAFIARYPEIVLRLYLSNETKDMLDSRVDLALRIGPQRDSQLFQKRLGSTASIIVASPDYLAKAGTPESLDALQDHRIVANTTFPQWVMTHRADNAEVTLRLSPSSMADDIGLVKQLARDGHGVALLPVSEVVDEIWRGKLRRILTAWQGPDREFFAVWPTGRLLSLRAACLRDFMAQYIGRESVLQGGMP</sequence>
<keyword evidence="4" id="KW-0804">Transcription</keyword>
<dbReference type="PANTHER" id="PTHR30537">
    <property type="entry name" value="HTH-TYPE TRANSCRIPTIONAL REGULATOR"/>
    <property type="match status" value="1"/>
</dbReference>
<organism evidence="6 7">
    <name type="scientific">Denitrobaculum tricleocarpae</name>
    <dbReference type="NCBI Taxonomy" id="2591009"/>
    <lineage>
        <taxon>Bacteria</taxon>
        <taxon>Pseudomonadati</taxon>
        <taxon>Pseudomonadota</taxon>
        <taxon>Alphaproteobacteria</taxon>
        <taxon>Rhodospirillales</taxon>
        <taxon>Rhodospirillaceae</taxon>
        <taxon>Denitrobaculum</taxon>
    </lineage>
</organism>
<keyword evidence="7" id="KW-1185">Reference proteome</keyword>
<dbReference type="CDD" id="cd08422">
    <property type="entry name" value="PBP2_CrgA_like"/>
    <property type="match status" value="1"/>
</dbReference>
<dbReference type="FunFam" id="1.10.10.10:FF:000001">
    <property type="entry name" value="LysR family transcriptional regulator"/>
    <property type="match status" value="1"/>
</dbReference>
<dbReference type="PANTHER" id="PTHR30537:SF21">
    <property type="entry name" value="HTH-TYPE TRANSCRIPTIONAL REGULATOR SINR-RELATED"/>
    <property type="match status" value="1"/>
</dbReference>
<dbReference type="EMBL" id="VHSH01000010">
    <property type="protein sequence ID" value="TQV74454.1"/>
    <property type="molecule type" value="Genomic_DNA"/>
</dbReference>
<dbReference type="SUPFAM" id="SSF53850">
    <property type="entry name" value="Periplasmic binding protein-like II"/>
    <property type="match status" value="1"/>
</dbReference>
<dbReference type="SUPFAM" id="SSF46785">
    <property type="entry name" value="Winged helix' DNA-binding domain"/>
    <property type="match status" value="1"/>
</dbReference>
<dbReference type="Pfam" id="PF00126">
    <property type="entry name" value="HTH_1"/>
    <property type="match status" value="1"/>
</dbReference>
<dbReference type="GO" id="GO:0003700">
    <property type="term" value="F:DNA-binding transcription factor activity"/>
    <property type="evidence" value="ECO:0007669"/>
    <property type="project" value="InterPro"/>
</dbReference>
<dbReference type="InterPro" id="IPR036388">
    <property type="entry name" value="WH-like_DNA-bd_sf"/>
</dbReference>
<evidence type="ECO:0000313" key="7">
    <source>
        <dbReference type="Proteomes" id="UP000315252"/>
    </source>
</evidence>
<evidence type="ECO:0000256" key="2">
    <source>
        <dbReference type="ARBA" id="ARBA00023015"/>
    </source>
</evidence>
<dbReference type="GO" id="GO:0043565">
    <property type="term" value="F:sequence-specific DNA binding"/>
    <property type="evidence" value="ECO:0007669"/>
    <property type="project" value="TreeGrafter"/>
</dbReference>
<keyword evidence="3" id="KW-0238">DNA-binding</keyword>
<reference evidence="6 7" key="1">
    <citation type="submission" date="2019-06" db="EMBL/GenBank/DDBJ databases">
        <title>Whole genome sequence for Rhodospirillaceae sp. R148.</title>
        <authorList>
            <person name="Wang G."/>
        </authorList>
    </citation>
    <scope>NUCLEOTIDE SEQUENCE [LARGE SCALE GENOMIC DNA]</scope>
    <source>
        <strain evidence="6 7">R148</strain>
    </source>
</reference>
<dbReference type="Gene3D" id="1.10.10.10">
    <property type="entry name" value="Winged helix-like DNA-binding domain superfamily/Winged helix DNA-binding domain"/>
    <property type="match status" value="1"/>
</dbReference>
<dbReference type="GO" id="GO:0006351">
    <property type="term" value="P:DNA-templated transcription"/>
    <property type="evidence" value="ECO:0007669"/>
    <property type="project" value="TreeGrafter"/>
</dbReference>
<evidence type="ECO:0000256" key="3">
    <source>
        <dbReference type="ARBA" id="ARBA00023125"/>
    </source>
</evidence>
<dbReference type="Pfam" id="PF03466">
    <property type="entry name" value="LysR_substrate"/>
    <property type="match status" value="1"/>
</dbReference>
<dbReference type="OrthoDB" id="9813056at2"/>
<dbReference type="InterPro" id="IPR005119">
    <property type="entry name" value="LysR_subst-bd"/>
</dbReference>
<name>A0A545TB79_9PROT</name>
<keyword evidence="2" id="KW-0805">Transcription regulation</keyword>
<dbReference type="PROSITE" id="PS50931">
    <property type="entry name" value="HTH_LYSR"/>
    <property type="match status" value="1"/>
</dbReference>
<proteinExistence type="inferred from homology"/>
<protein>
    <submittedName>
        <fullName evidence="6">LysR family transcriptional regulator</fullName>
    </submittedName>
</protein>
<dbReference type="RefSeq" id="WP_142899085.1">
    <property type="nucleotide sequence ID" value="NZ_ML660061.1"/>
</dbReference>
<dbReference type="AlphaFoldDB" id="A0A545TB79"/>
<gene>
    <name evidence="6" type="ORF">FKG95_24565</name>
</gene>
<evidence type="ECO:0000256" key="1">
    <source>
        <dbReference type="ARBA" id="ARBA00009437"/>
    </source>
</evidence>
<dbReference type="Gene3D" id="3.40.190.290">
    <property type="match status" value="1"/>
</dbReference>
<feature type="domain" description="HTH lysR-type" evidence="5">
    <location>
        <begin position="1"/>
        <end position="57"/>
    </location>
</feature>
<dbReference type="InterPro" id="IPR036390">
    <property type="entry name" value="WH_DNA-bd_sf"/>
</dbReference>
<dbReference type="InterPro" id="IPR058163">
    <property type="entry name" value="LysR-type_TF_proteobact-type"/>
</dbReference>
<evidence type="ECO:0000256" key="4">
    <source>
        <dbReference type="ARBA" id="ARBA00023163"/>
    </source>
</evidence>
<evidence type="ECO:0000313" key="6">
    <source>
        <dbReference type="EMBL" id="TQV74454.1"/>
    </source>
</evidence>